<accession>A0A1M7Y1J8</accession>
<dbReference type="GO" id="GO:0016780">
    <property type="term" value="F:phosphotransferase activity, for other substituted phosphate groups"/>
    <property type="evidence" value="ECO:0007669"/>
    <property type="project" value="TreeGrafter"/>
</dbReference>
<dbReference type="EMBL" id="FRFD01000003">
    <property type="protein sequence ID" value="SHO45701.1"/>
    <property type="molecule type" value="Genomic_DNA"/>
</dbReference>
<sequence length="205" mass="23504">MSKLYERKGKRMFDFVISLAAVLLLFPLLLIIGIIIKLEDGGGILFTQYRLGKNRVPFKIYKFRTMKENHEDPDIRAFKGDKRITGTGAFLRRTSLDELPQFINILKGDMAIVGPRPILPEEGTTSEEDFPYEKRFSCLPGLFCTVDMKYRAAADRELQFTMDVSYAENISFRKDIAITFSTAVTVLLGRNVYSQKLEKERGKKL</sequence>
<dbReference type="Proteomes" id="UP000184612">
    <property type="component" value="Unassembled WGS sequence"/>
</dbReference>
<evidence type="ECO:0000256" key="1">
    <source>
        <dbReference type="ARBA" id="ARBA00006464"/>
    </source>
</evidence>
<gene>
    <name evidence="4" type="ORF">SAMN02745217_01040</name>
</gene>
<dbReference type="Pfam" id="PF02397">
    <property type="entry name" value="Bac_transf"/>
    <property type="match status" value="1"/>
</dbReference>
<reference evidence="4 5" key="1">
    <citation type="submission" date="2016-12" db="EMBL/GenBank/DDBJ databases">
        <authorList>
            <person name="Song W.-J."/>
            <person name="Kurnit D.M."/>
        </authorList>
    </citation>
    <scope>NUCLEOTIDE SEQUENCE [LARGE SCALE GENOMIC DNA]</scope>
    <source>
        <strain evidence="4 5">DSM 12503</strain>
    </source>
</reference>
<evidence type="ECO:0000313" key="5">
    <source>
        <dbReference type="Proteomes" id="UP000184612"/>
    </source>
</evidence>
<organism evidence="4 5">
    <name type="scientific">Anaerocolumna xylanovorans DSM 12503</name>
    <dbReference type="NCBI Taxonomy" id="1121345"/>
    <lineage>
        <taxon>Bacteria</taxon>
        <taxon>Bacillati</taxon>
        <taxon>Bacillota</taxon>
        <taxon>Clostridia</taxon>
        <taxon>Lachnospirales</taxon>
        <taxon>Lachnospiraceae</taxon>
        <taxon>Anaerocolumna</taxon>
    </lineage>
</organism>
<evidence type="ECO:0000256" key="2">
    <source>
        <dbReference type="SAM" id="Phobius"/>
    </source>
</evidence>
<feature type="domain" description="Bacterial sugar transferase" evidence="3">
    <location>
        <begin position="10"/>
        <end position="187"/>
    </location>
</feature>
<keyword evidence="2" id="KW-0472">Membrane</keyword>
<dbReference type="AlphaFoldDB" id="A0A1M7Y1J8"/>
<keyword evidence="5" id="KW-1185">Reference proteome</keyword>
<evidence type="ECO:0000259" key="3">
    <source>
        <dbReference type="Pfam" id="PF02397"/>
    </source>
</evidence>
<comment type="similarity">
    <text evidence="1">Belongs to the bacterial sugar transferase family.</text>
</comment>
<dbReference type="InterPro" id="IPR003362">
    <property type="entry name" value="Bact_transf"/>
</dbReference>
<protein>
    <submittedName>
        <fullName evidence="4">Sugar transferase involved in LPS biosynthesis (Colanic, teichoic acid)</fullName>
    </submittedName>
</protein>
<feature type="transmembrane region" description="Helical" evidence="2">
    <location>
        <begin position="12"/>
        <end position="36"/>
    </location>
</feature>
<dbReference type="PANTHER" id="PTHR30576">
    <property type="entry name" value="COLANIC BIOSYNTHESIS UDP-GLUCOSE LIPID CARRIER TRANSFERASE"/>
    <property type="match status" value="1"/>
</dbReference>
<name>A0A1M7Y1J8_9FIRM</name>
<keyword evidence="2" id="KW-0812">Transmembrane</keyword>
<dbReference type="RefSeq" id="WP_073587949.1">
    <property type="nucleotide sequence ID" value="NZ_FRFD01000003.1"/>
</dbReference>
<dbReference type="PANTHER" id="PTHR30576:SF0">
    <property type="entry name" value="UNDECAPRENYL-PHOSPHATE N-ACETYLGALACTOSAMINYL 1-PHOSPHATE TRANSFERASE-RELATED"/>
    <property type="match status" value="1"/>
</dbReference>
<keyword evidence="2" id="KW-1133">Transmembrane helix</keyword>
<evidence type="ECO:0000313" key="4">
    <source>
        <dbReference type="EMBL" id="SHO45701.1"/>
    </source>
</evidence>
<keyword evidence="4" id="KW-0808">Transferase</keyword>
<proteinExistence type="inferred from homology"/>
<dbReference type="STRING" id="1121345.SAMN02745217_01040"/>